<dbReference type="GO" id="GO:0030132">
    <property type="term" value="C:clathrin coat of coated pit"/>
    <property type="evidence" value="ECO:0007669"/>
    <property type="project" value="InterPro"/>
</dbReference>
<dbReference type="GeneID" id="111254464"/>
<dbReference type="GO" id="GO:0006886">
    <property type="term" value="P:intracellular protein transport"/>
    <property type="evidence" value="ECO:0007669"/>
    <property type="project" value="InterPro"/>
</dbReference>
<keyword evidence="6" id="KW-0968">Cytoplasmic vesicle</keyword>
<evidence type="ECO:0000256" key="7">
    <source>
        <dbReference type="SAM" id="MobiDB-lite"/>
    </source>
</evidence>
<feature type="compositionally biased region" description="Basic and acidic residues" evidence="7">
    <location>
        <begin position="400"/>
        <end position="418"/>
    </location>
</feature>
<evidence type="ECO:0000256" key="2">
    <source>
        <dbReference type="ARBA" id="ARBA00004277"/>
    </source>
</evidence>
<dbReference type="Proteomes" id="UP000594260">
    <property type="component" value="Unplaced"/>
</dbReference>
<evidence type="ECO:0000313" key="9">
    <source>
        <dbReference type="Proteomes" id="UP000594260"/>
    </source>
</evidence>
<dbReference type="InParanoid" id="A0A7M7KRZ3"/>
<proteinExistence type="inferred from homology"/>
<dbReference type="GO" id="GO:0030130">
    <property type="term" value="C:clathrin coat of trans-Golgi network vesicle"/>
    <property type="evidence" value="ECO:0007669"/>
    <property type="project" value="InterPro"/>
</dbReference>
<keyword evidence="4" id="KW-0472">Membrane</keyword>
<dbReference type="EnsemblMetazoa" id="XM_022815333">
    <property type="protein sequence ID" value="XP_022671068"/>
    <property type="gene ID" value="LOC111254464"/>
</dbReference>
<keyword evidence="9" id="KW-1185">Reference proteome</keyword>
<feature type="compositionally biased region" description="Polar residues" evidence="7">
    <location>
        <begin position="1"/>
        <end position="30"/>
    </location>
</feature>
<evidence type="ECO:0000256" key="4">
    <source>
        <dbReference type="ARBA" id="ARBA00023136"/>
    </source>
</evidence>
<sequence length="607" mass="66988">MASFASQLWQLRKPTTNRNDDVNANGSIDQSAPMDGQESVLYSDPFSNAVPVIDPFSGDALKNDLFKALAGAPVLNANHQANDGFDQSLESTNPFTKPSDQVISKALIQANDYRSEDIPGGMKCEDSDFSDLCHIGDKEVVSISSKMTTSTLSNATSWSKQHFSSLDASMVSSFGDMSSSAPTSNSAKTSALTSNPQSSSSATVLISGSSDNEQLLSCELRSMVNSTFEVDSGHSTETVPSCVYRELVDETDAEPNTSHNEGPLPDQEDNPEKQATGVLQVPQILFTEATLLSSEGSSFEAVRTTEGVGEGRTYLLESITAEDETSITKDERCYKPSKVIVFKATESDEEIAGEGDASIDKEDANGARHIDYETLETQLDVSGNHQNRIMNLSDIEPSDGTEKTHEFESPTLDSEYRRRSAPNEFFPNGEVDLTDLDCLTKTCSVGDLNKGDNCLNIVEQPKVLTSSPIASRKKTTGNDQMQPLQLWRKEFHQRIAFLDAQEQKAIEELKMEAQRCRDKWYASRQEEIRVQHAAHIENESRVRSLADGDRQDPKSIWNSMTSLALELQRTHKADEVNRDVSRMKSLMQLLKLRPPLQNFKFACASRK</sequence>
<dbReference type="OrthoDB" id="10594996at2759"/>
<evidence type="ECO:0000256" key="5">
    <source>
        <dbReference type="ARBA" id="ARBA00023176"/>
    </source>
</evidence>
<reference evidence="8" key="1">
    <citation type="submission" date="2021-01" db="UniProtKB">
        <authorList>
            <consortium name="EnsemblMetazoa"/>
        </authorList>
    </citation>
    <scope>IDENTIFICATION</scope>
</reference>
<name>A0A7M7KRZ3_VARDE</name>
<dbReference type="GO" id="GO:0016192">
    <property type="term" value="P:vesicle-mediated transport"/>
    <property type="evidence" value="ECO:0007669"/>
    <property type="project" value="InterPro"/>
</dbReference>
<evidence type="ECO:0008006" key="10">
    <source>
        <dbReference type="Google" id="ProtNLM"/>
    </source>
</evidence>
<feature type="region of interest" description="Disordered" evidence="7">
    <location>
        <begin position="393"/>
        <end position="418"/>
    </location>
</feature>
<accession>A0A7M7KRZ3</accession>
<dbReference type="InterPro" id="IPR000996">
    <property type="entry name" value="Clathrin_L-chain"/>
</dbReference>
<dbReference type="GO" id="GO:0005198">
    <property type="term" value="F:structural molecule activity"/>
    <property type="evidence" value="ECO:0007669"/>
    <property type="project" value="InterPro"/>
</dbReference>
<feature type="region of interest" description="Disordered" evidence="7">
    <location>
        <begin position="174"/>
        <end position="206"/>
    </location>
</feature>
<dbReference type="RefSeq" id="XP_022671068.1">
    <property type="nucleotide sequence ID" value="XM_022815333.1"/>
</dbReference>
<evidence type="ECO:0000256" key="1">
    <source>
        <dbReference type="ARBA" id="ARBA00004180"/>
    </source>
</evidence>
<comment type="subcellular location">
    <subcellularLocation>
        <location evidence="1">Cytoplasmic vesicle membrane</location>
        <topology evidence="1">Peripheral membrane protein</topology>
        <orientation evidence="1">Cytoplasmic side</orientation>
    </subcellularLocation>
    <subcellularLocation>
        <location evidence="2">Membrane</location>
        <location evidence="2">Coated pit</location>
        <topology evidence="2">Peripheral membrane protein</topology>
        <orientation evidence="2">Cytoplasmic side</orientation>
    </subcellularLocation>
</comment>
<dbReference type="AlphaFoldDB" id="A0A7M7KRZ3"/>
<feature type="region of interest" description="Disordered" evidence="7">
    <location>
        <begin position="252"/>
        <end position="272"/>
    </location>
</feature>
<evidence type="ECO:0000256" key="3">
    <source>
        <dbReference type="ARBA" id="ARBA00005263"/>
    </source>
</evidence>
<evidence type="ECO:0000313" key="8">
    <source>
        <dbReference type="EnsemblMetazoa" id="XP_022671068"/>
    </source>
</evidence>
<feature type="region of interest" description="Disordered" evidence="7">
    <location>
        <begin position="1"/>
        <end position="41"/>
    </location>
</feature>
<comment type="similarity">
    <text evidence="3">Belongs to the clathrin light chain family.</text>
</comment>
<organism evidence="8 9">
    <name type="scientific">Varroa destructor</name>
    <name type="common">Honeybee mite</name>
    <dbReference type="NCBI Taxonomy" id="109461"/>
    <lineage>
        <taxon>Eukaryota</taxon>
        <taxon>Metazoa</taxon>
        <taxon>Ecdysozoa</taxon>
        <taxon>Arthropoda</taxon>
        <taxon>Chelicerata</taxon>
        <taxon>Arachnida</taxon>
        <taxon>Acari</taxon>
        <taxon>Parasitiformes</taxon>
        <taxon>Mesostigmata</taxon>
        <taxon>Gamasina</taxon>
        <taxon>Dermanyssoidea</taxon>
        <taxon>Varroidae</taxon>
        <taxon>Varroa</taxon>
    </lineage>
</organism>
<dbReference type="Pfam" id="PF01086">
    <property type="entry name" value="Clathrin_lg_ch"/>
    <property type="match status" value="1"/>
</dbReference>
<evidence type="ECO:0000256" key="6">
    <source>
        <dbReference type="ARBA" id="ARBA00023329"/>
    </source>
</evidence>
<dbReference type="KEGG" id="vde:111254464"/>
<feature type="compositionally biased region" description="Polar residues" evidence="7">
    <location>
        <begin position="181"/>
        <end position="206"/>
    </location>
</feature>
<keyword evidence="5" id="KW-0168">Coated pit</keyword>
<protein>
    <recommendedName>
        <fullName evidence="10">Clathrin light chain</fullName>
    </recommendedName>
</protein>